<dbReference type="AlphaFoldDB" id="A0A839QS54"/>
<feature type="transmembrane region" description="Helical" evidence="1">
    <location>
        <begin position="215"/>
        <end position="238"/>
    </location>
</feature>
<dbReference type="PANTHER" id="PTHR34821:SF2">
    <property type="entry name" value="INNER MEMBRANE PROTEIN YDCZ"/>
    <property type="match status" value="1"/>
</dbReference>
<feature type="transmembrane region" description="Helical" evidence="1">
    <location>
        <begin position="277"/>
        <end position="297"/>
    </location>
</feature>
<keyword evidence="1" id="KW-0472">Membrane</keyword>
<sequence>MPETSNTAPFAAGARGQLPAALGLAIALAAGVLMPIQGRINGALGRELGDPVAAALVSFGTGFILLLAGSLGLPAGRAGLAGIRRSIKTRAFPLWYLGAGAVGAFVVYGQALAVPLVGVALFTVAIVTGQTLGSLFVDRIGFGTGRKRPITGLRAIGSVLTVAAVLWAVSPRLGAAQGEGPALMLTLLVPAVGGVFMGFQAAMNGVQAMNYGTPVAATFVNFAVGGALLGVILLVSLPFTGAPNPLPGSWWYYAGGPLGCVVIGVSALLVRHLGVLLTGLGMIAGQLLGSLGIDLLFPAPGAIVNLATIGGTVLTLAAVALASMPFRSVKTRR</sequence>
<gene>
    <name evidence="2" type="ORF">E9229_002283</name>
</gene>
<organism evidence="2 3">
    <name type="scientific">Paeniglutamicibacter cryotolerans</name>
    <dbReference type="NCBI Taxonomy" id="670079"/>
    <lineage>
        <taxon>Bacteria</taxon>
        <taxon>Bacillati</taxon>
        <taxon>Actinomycetota</taxon>
        <taxon>Actinomycetes</taxon>
        <taxon>Micrococcales</taxon>
        <taxon>Micrococcaceae</taxon>
        <taxon>Paeniglutamicibacter</taxon>
    </lineage>
</organism>
<evidence type="ECO:0000313" key="3">
    <source>
        <dbReference type="Proteomes" id="UP000523000"/>
    </source>
</evidence>
<feature type="transmembrane region" description="Helical" evidence="1">
    <location>
        <begin position="149"/>
        <end position="170"/>
    </location>
</feature>
<feature type="transmembrane region" description="Helical" evidence="1">
    <location>
        <begin position="119"/>
        <end position="137"/>
    </location>
</feature>
<feature type="transmembrane region" description="Helical" evidence="1">
    <location>
        <begin position="182"/>
        <end position="203"/>
    </location>
</feature>
<feature type="transmembrane region" description="Helical" evidence="1">
    <location>
        <begin position="250"/>
        <end position="270"/>
    </location>
</feature>
<keyword evidence="3" id="KW-1185">Reference proteome</keyword>
<feature type="transmembrane region" description="Helical" evidence="1">
    <location>
        <begin position="20"/>
        <end position="40"/>
    </location>
</feature>
<dbReference type="Pfam" id="PF04657">
    <property type="entry name" value="DMT_YdcZ"/>
    <property type="match status" value="2"/>
</dbReference>
<keyword evidence="1" id="KW-1133">Transmembrane helix</keyword>
<name>A0A839QS54_9MICC</name>
<feature type="transmembrane region" description="Helical" evidence="1">
    <location>
        <begin position="52"/>
        <end position="73"/>
    </location>
</feature>
<keyword evidence="1" id="KW-0812">Transmembrane</keyword>
<accession>A0A839QS54</accession>
<dbReference type="Proteomes" id="UP000523000">
    <property type="component" value="Unassembled WGS sequence"/>
</dbReference>
<evidence type="ECO:0000256" key="1">
    <source>
        <dbReference type="SAM" id="Phobius"/>
    </source>
</evidence>
<dbReference type="RefSeq" id="WP_183511285.1">
    <property type="nucleotide sequence ID" value="NZ_BAABGK010000002.1"/>
</dbReference>
<dbReference type="PANTHER" id="PTHR34821">
    <property type="entry name" value="INNER MEMBRANE PROTEIN YDCZ"/>
    <property type="match status" value="1"/>
</dbReference>
<protein>
    <submittedName>
        <fullName evidence="2">Transporter family-2 protein</fullName>
    </submittedName>
</protein>
<dbReference type="GO" id="GO:0005886">
    <property type="term" value="C:plasma membrane"/>
    <property type="evidence" value="ECO:0007669"/>
    <property type="project" value="TreeGrafter"/>
</dbReference>
<proteinExistence type="predicted"/>
<dbReference type="InterPro" id="IPR006750">
    <property type="entry name" value="YdcZ"/>
</dbReference>
<dbReference type="EMBL" id="JACHVS010000001">
    <property type="protein sequence ID" value="MBB2996092.1"/>
    <property type="molecule type" value="Genomic_DNA"/>
</dbReference>
<reference evidence="2 3" key="1">
    <citation type="submission" date="2020-08" db="EMBL/GenBank/DDBJ databases">
        <title>Sequencing the genomes of 1000 actinobacteria strains.</title>
        <authorList>
            <person name="Klenk H.-P."/>
        </authorList>
    </citation>
    <scope>NUCLEOTIDE SEQUENCE [LARGE SCALE GENOMIC DNA]</scope>
    <source>
        <strain evidence="2 3">DSM 22826</strain>
    </source>
</reference>
<evidence type="ECO:0000313" key="2">
    <source>
        <dbReference type="EMBL" id="MBB2996092.1"/>
    </source>
</evidence>
<feature type="transmembrane region" description="Helical" evidence="1">
    <location>
        <begin position="303"/>
        <end position="324"/>
    </location>
</feature>
<feature type="transmembrane region" description="Helical" evidence="1">
    <location>
        <begin position="94"/>
        <end position="113"/>
    </location>
</feature>
<comment type="caution">
    <text evidence="2">The sequence shown here is derived from an EMBL/GenBank/DDBJ whole genome shotgun (WGS) entry which is preliminary data.</text>
</comment>